<proteinExistence type="inferred from homology"/>
<dbReference type="GO" id="GO:0005516">
    <property type="term" value="F:calmodulin binding"/>
    <property type="evidence" value="ECO:0007669"/>
    <property type="project" value="UniProtKB-KW"/>
</dbReference>
<dbReference type="Proteomes" id="UP000813462">
    <property type="component" value="Unassembled WGS sequence"/>
</dbReference>
<evidence type="ECO:0000259" key="5">
    <source>
        <dbReference type="Pfam" id="PF13178"/>
    </source>
</evidence>
<evidence type="ECO:0000313" key="7">
    <source>
        <dbReference type="Proteomes" id="UP000813462"/>
    </source>
</evidence>
<keyword evidence="1" id="KW-0112">Calmodulin-binding</keyword>
<dbReference type="EMBL" id="JAEACU010000010">
    <property type="protein sequence ID" value="KAH7515897.1"/>
    <property type="molecule type" value="Genomic_DNA"/>
</dbReference>
<feature type="compositionally biased region" description="Low complexity" evidence="4">
    <location>
        <begin position="588"/>
        <end position="600"/>
    </location>
</feature>
<organism evidence="6 7">
    <name type="scientific">Ziziphus jujuba var. spinosa</name>
    <dbReference type="NCBI Taxonomy" id="714518"/>
    <lineage>
        <taxon>Eukaryota</taxon>
        <taxon>Viridiplantae</taxon>
        <taxon>Streptophyta</taxon>
        <taxon>Embryophyta</taxon>
        <taxon>Tracheophyta</taxon>
        <taxon>Spermatophyta</taxon>
        <taxon>Magnoliopsida</taxon>
        <taxon>eudicotyledons</taxon>
        <taxon>Gunneridae</taxon>
        <taxon>Pentapetalae</taxon>
        <taxon>rosids</taxon>
        <taxon>fabids</taxon>
        <taxon>Rosales</taxon>
        <taxon>Rhamnaceae</taxon>
        <taxon>Paliureae</taxon>
        <taxon>Ziziphus</taxon>
    </lineage>
</organism>
<evidence type="ECO:0000256" key="3">
    <source>
        <dbReference type="ARBA" id="ARBA00024378"/>
    </source>
</evidence>
<dbReference type="Pfam" id="PF00612">
    <property type="entry name" value="IQ"/>
    <property type="match status" value="2"/>
</dbReference>
<name>A0A978UM45_ZIZJJ</name>
<reference evidence="6" key="1">
    <citation type="journal article" date="2021" name="Front. Plant Sci.">
        <title>Chromosome-Scale Genome Assembly for Chinese Sour Jujube and Insights Into Its Genome Evolution and Domestication Signature.</title>
        <authorList>
            <person name="Shen L.-Y."/>
            <person name="Luo H."/>
            <person name="Wang X.-L."/>
            <person name="Wang X.-M."/>
            <person name="Qiu X.-J."/>
            <person name="Liu H."/>
            <person name="Zhou S.-S."/>
            <person name="Jia K.-H."/>
            <person name="Nie S."/>
            <person name="Bao Y.-T."/>
            <person name="Zhang R.-G."/>
            <person name="Yun Q.-Z."/>
            <person name="Chai Y.-H."/>
            <person name="Lu J.-Y."/>
            <person name="Li Y."/>
            <person name="Zhao S.-W."/>
            <person name="Mao J.-F."/>
            <person name="Jia S.-G."/>
            <person name="Mao Y.-M."/>
        </authorList>
    </citation>
    <scope>NUCLEOTIDE SEQUENCE</scope>
    <source>
        <strain evidence="6">AT0</strain>
        <tissue evidence="6">Leaf</tissue>
    </source>
</reference>
<dbReference type="CDD" id="cd23767">
    <property type="entry name" value="IQCD"/>
    <property type="match status" value="1"/>
</dbReference>
<dbReference type="PANTHER" id="PTHR32295">
    <property type="entry name" value="IQ-DOMAIN 5-RELATED"/>
    <property type="match status" value="1"/>
</dbReference>
<comment type="subunit">
    <text evidence="3">Binds to multiple calmodulin (CaM) in the presence of Ca(2+) and CaM-like proteins.</text>
</comment>
<dbReference type="InterPro" id="IPR000048">
    <property type="entry name" value="IQ_motif_EF-hand-BS"/>
</dbReference>
<evidence type="ECO:0000256" key="2">
    <source>
        <dbReference type="ARBA" id="ARBA00024341"/>
    </source>
</evidence>
<feature type="region of interest" description="Disordered" evidence="4">
    <location>
        <begin position="385"/>
        <end position="417"/>
    </location>
</feature>
<dbReference type="Gene3D" id="1.20.5.190">
    <property type="match status" value="1"/>
</dbReference>
<dbReference type="InterPro" id="IPR025064">
    <property type="entry name" value="DUF4005"/>
</dbReference>
<accession>A0A978UM45</accession>
<evidence type="ECO:0000256" key="4">
    <source>
        <dbReference type="SAM" id="MobiDB-lite"/>
    </source>
</evidence>
<comment type="caution">
    <text evidence="6">The sequence shown here is derived from an EMBL/GenBank/DDBJ whole genome shotgun (WGS) entry which is preliminary data.</text>
</comment>
<feature type="domain" description="DUF4005" evidence="5">
    <location>
        <begin position="541"/>
        <end position="611"/>
    </location>
</feature>
<gene>
    <name evidence="6" type="ORF">FEM48_Zijuj10G0075200</name>
</gene>
<sequence>MSRTEGHEVAYGGGGYYNKHTPFRYSVAEHSTSHRNSLKSHYSLYPPLLLLHLCCESSEVFAVVRFKVNAMGKSPGKWIKNLLLGKKSSKSNYSKRREKSANKEDESAFSKLSVSDITVDAPSIAPPLIGTVADNKGELDNGVAAKLPNNGPVLSDAKEDGKEQAIISSASTEDPEQIKLEKAATKAQAAFRGYVARRAFRTLKSIIRLQALVRGHLVRRQAVSTLCCIRGIIKFQALVRGRKVALVRGRKDAKCSKSPGLSTSTQMERLSRNIFVHKLLASLPTAIPLRLQYASEEPNAALQWLERWTRSRFWEPLSQSKKNLSQPKKNLNSKSRTKHESFQMGEAEQGRSKRSVKRTSVANVENGSVCSTLDSQKHKCNLRKVTSHSVNSGQEHPQDESEKVKRKLRKAPDLTKEFSDHSVVNNGKLKLSMRKSSGSGAPDVLEQCTSDSAKKLEDLGVAFSKQSEIEKSVVLPTADDPVDKLHCHPSFDLQPIESNCKADDVQGINQELSSKDDCFGNENQKTSQRRASLPAKFDHQESGLHNTPTVPSYMAPTESAKAKLRGQGSPRFSWDVVEKNAANRRHSLSSSTNSKLSSLSPRAQRLVQTTGRGFIKSERSLSSCRDGGGKN</sequence>
<evidence type="ECO:0000256" key="1">
    <source>
        <dbReference type="ARBA" id="ARBA00022860"/>
    </source>
</evidence>
<dbReference type="Pfam" id="PF13178">
    <property type="entry name" value="DUF4005"/>
    <property type="match status" value="1"/>
</dbReference>
<comment type="similarity">
    <text evidence="2">Belongs to the IQD family.</text>
</comment>
<dbReference type="AlphaFoldDB" id="A0A978UM45"/>
<evidence type="ECO:0000313" key="6">
    <source>
        <dbReference type="EMBL" id="KAH7515897.1"/>
    </source>
</evidence>
<feature type="compositionally biased region" description="Polar residues" evidence="4">
    <location>
        <begin position="319"/>
        <end position="334"/>
    </location>
</feature>
<dbReference type="PROSITE" id="PS50096">
    <property type="entry name" value="IQ"/>
    <property type="match status" value="2"/>
</dbReference>
<dbReference type="SMART" id="SM00015">
    <property type="entry name" value="IQ"/>
    <property type="match status" value="2"/>
</dbReference>
<dbReference type="PANTHER" id="PTHR32295:SF269">
    <property type="entry name" value="PROTEIN IQ-DOMAIN 28"/>
    <property type="match status" value="1"/>
</dbReference>
<feature type="region of interest" description="Disordered" evidence="4">
    <location>
        <begin position="582"/>
        <end position="631"/>
    </location>
</feature>
<feature type="region of interest" description="Disordered" evidence="4">
    <location>
        <begin position="319"/>
        <end position="360"/>
    </location>
</feature>
<protein>
    <recommendedName>
        <fullName evidence="5">DUF4005 domain-containing protein</fullName>
    </recommendedName>
</protein>